<sequence>MKLEDIKTITVLGAGTMGHGIAEIAALAGYKVKMRDISEEFVKRGYDQINWSLKKLAEKGTISPQKADAALKLITPLVDLKEAVSDADIVIEAVPEIMSLKLAIFKEIDTLSPHHAILASNTSSLSISELGRATKRPDKVVGMHFFSPVVRMALVEVIRGEKTSEETMQLIVELAKKLGKTPIRVEKDVRGFIVNRILVGPYLFEAGWLVSRGEATIEEIDSRMKFYENFPMGPFELQDLTGIDVGYNLMKEAGFPIPPVIEQAVKEGRLGRKTGRGFYNYQDGGAHYPREAGQKFDPLPLYALMVNEAAWLIENKVSTAEQIDLACQLGLNLPEGLLRRADRIGLDKLVAALDRLYAKHKDPRYKVNTLLQQMVQSGKTGEAAGEGFYQYKKEHKEYKTIKVEIDKNTHVAWVTLNRPQRLNAINAEMREELPKVFAELRDDPDVRVIVLRGEGGKAFSAGADITEFTQGKPYQFVELGEFFRTPELCPKPVIAAIDGFALGGGLELALACDFRLASKRSEVGQPEIHLGLIPGGGGTQRLLRLVGPARAKELCMLGERISAEQAAQWGLIDHVYENERFEQEVKAFAEKLASRAPIAVRFTKQIINAGADCSLEAALLLEREAFGVLFTTEDMAEGVTAFLSKKKPEFKGR</sequence>
<evidence type="ECO:0000256" key="9">
    <source>
        <dbReference type="ARBA" id="ARBA00023027"/>
    </source>
</evidence>
<dbReference type="GO" id="GO:0070403">
    <property type="term" value="F:NAD+ binding"/>
    <property type="evidence" value="ECO:0007669"/>
    <property type="project" value="InterPro"/>
</dbReference>
<organism evidence="19">
    <name type="scientific">Acetithermum autotrophicum</name>
    <dbReference type="NCBI Taxonomy" id="1446466"/>
    <lineage>
        <taxon>Bacteria</taxon>
        <taxon>Candidatus Bipolaricaulota</taxon>
        <taxon>Candidatus Acetithermum</taxon>
    </lineage>
</organism>
<dbReference type="PROSITE" id="PS00166">
    <property type="entry name" value="ENOYL_COA_HYDRATASE"/>
    <property type="match status" value="1"/>
</dbReference>
<comment type="similarity">
    <text evidence="3 16">Belongs to the enoyl-CoA hydratase/isomerase family.</text>
</comment>
<keyword evidence="14" id="KW-0511">Multifunctional enzyme</keyword>
<dbReference type="GO" id="GO:0004300">
    <property type="term" value="F:enoyl-CoA hydratase activity"/>
    <property type="evidence" value="ECO:0007669"/>
    <property type="project" value="UniProtKB-ARBA"/>
</dbReference>
<dbReference type="Gene3D" id="3.40.50.720">
    <property type="entry name" value="NAD(P)-binding Rossmann-like Domain"/>
    <property type="match status" value="1"/>
</dbReference>
<evidence type="ECO:0000256" key="11">
    <source>
        <dbReference type="ARBA" id="ARBA00023140"/>
    </source>
</evidence>
<evidence type="ECO:0000256" key="3">
    <source>
        <dbReference type="ARBA" id="ARBA00005254"/>
    </source>
</evidence>
<proteinExistence type="inferred from homology"/>
<dbReference type="Gene3D" id="1.10.1040.10">
    <property type="entry name" value="N-(1-d-carboxylethyl)-l-norvaline Dehydrogenase, domain 2"/>
    <property type="match status" value="2"/>
</dbReference>
<evidence type="ECO:0000256" key="1">
    <source>
        <dbReference type="ARBA" id="ARBA00004275"/>
    </source>
</evidence>
<reference evidence="19" key="1">
    <citation type="journal article" date="2005" name="Environ. Microbiol.">
        <title>Genetic and functional properties of uncultivated thermophilic crenarchaeotes from a subsurface gold mine as revealed by analysis of genome fragments.</title>
        <authorList>
            <person name="Nunoura T."/>
            <person name="Hirayama H."/>
            <person name="Takami H."/>
            <person name="Oida H."/>
            <person name="Nishi S."/>
            <person name="Shimamura S."/>
            <person name="Suzuki Y."/>
            <person name="Inagaki F."/>
            <person name="Takai K."/>
            <person name="Nealson K.H."/>
            <person name="Horikoshi K."/>
        </authorList>
    </citation>
    <scope>NUCLEOTIDE SEQUENCE</scope>
</reference>
<evidence type="ECO:0000256" key="6">
    <source>
        <dbReference type="ARBA" id="ARBA00022832"/>
    </source>
</evidence>
<dbReference type="InterPro" id="IPR006108">
    <property type="entry name" value="3HC_DH_C"/>
</dbReference>
<feature type="domain" description="3-hydroxyacyl-CoA dehydrogenase C-terminal" evidence="17">
    <location>
        <begin position="191"/>
        <end position="281"/>
    </location>
</feature>
<evidence type="ECO:0000259" key="18">
    <source>
        <dbReference type="Pfam" id="PF02737"/>
    </source>
</evidence>
<keyword evidence="13" id="KW-0456">Lyase</keyword>
<dbReference type="InterPro" id="IPR013328">
    <property type="entry name" value="6PGD_dom2"/>
</dbReference>
<evidence type="ECO:0000259" key="17">
    <source>
        <dbReference type="Pfam" id="PF00725"/>
    </source>
</evidence>
<dbReference type="InterPro" id="IPR018376">
    <property type="entry name" value="Enoyl-CoA_hyd/isom_CS"/>
</dbReference>
<comment type="similarity">
    <text evidence="4">In the N-terminal section; belongs to the enoyl-CoA hydratase/isomerase family.</text>
</comment>
<keyword evidence="9" id="KW-0520">NAD</keyword>
<name>H5SR96_ACEAU</name>
<keyword evidence="10" id="KW-0443">Lipid metabolism</keyword>
<protein>
    <submittedName>
        <fullName evidence="19">3-hydroxyacyl-CoA dehydrogenase 2/enoyl-CoA hydratase I 2</fullName>
    </submittedName>
</protein>
<dbReference type="SUPFAM" id="SSF51735">
    <property type="entry name" value="NAD(P)-binding Rossmann-fold domains"/>
    <property type="match status" value="1"/>
</dbReference>
<dbReference type="FunFam" id="3.90.226.10:FF:000009">
    <property type="entry name" value="Carnitinyl-CoA dehydratase"/>
    <property type="match status" value="1"/>
</dbReference>
<dbReference type="Gene3D" id="3.90.226.10">
    <property type="entry name" value="2-enoyl-CoA Hydratase, Chain A, domain 1"/>
    <property type="match status" value="1"/>
</dbReference>
<dbReference type="GO" id="GO:0003857">
    <property type="term" value="F:(3S)-3-hydroxyacyl-CoA dehydrogenase (NAD+) activity"/>
    <property type="evidence" value="ECO:0007669"/>
    <property type="project" value="UniProtKB-EC"/>
</dbReference>
<gene>
    <name evidence="19" type="ORF">HGMM_OP2C163</name>
</gene>
<comment type="catalytic activity">
    <reaction evidence="15">
        <text>a (3S)-3-hydroxyacyl-CoA + NAD(+) = a 3-oxoacyl-CoA + NADH + H(+)</text>
        <dbReference type="Rhea" id="RHEA:22432"/>
        <dbReference type="ChEBI" id="CHEBI:15378"/>
        <dbReference type="ChEBI" id="CHEBI:57318"/>
        <dbReference type="ChEBI" id="CHEBI:57540"/>
        <dbReference type="ChEBI" id="CHEBI:57945"/>
        <dbReference type="ChEBI" id="CHEBI:90726"/>
        <dbReference type="EC" id="1.1.1.35"/>
    </reaction>
</comment>
<dbReference type="InterPro" id="IPR008927">
    <property type="entry name" value="6-PGluconate_DH-like_C_sf"/>
</dbReference>
<evidence type="ECO:0000256" key="5">
    <source>
        <dbReference type="ARBA" id="ARBA00011245"/>
    </source>
</evidence>
<dbReference type="InterPro" id="IPR029045">
    <property type="entry name" value="ClpP/crotonase-like_dom_sf"/>
</dbReference>
<dbReference type="EMBL" id="AP011801">
    <property type="protein sequence ID" value="BAL58613.1"/>
    <property type="molecule type" value="Genomic_DNA"/>
</dbReference>
<evidence type="ECO:0000313" key="19">
    <source>
        <dbReference type="EMBL" id="BAL58613.1"/>
    </source>
</evidence>
<evidence type="ECO:0000256" key="2">
    <source>
        <dbReference type="ARBA" id="ARBA00005005"/>
    </source>
</evidence>
<dbReference type="GO" id="GO:0006635">
    <property type="term" value="P:fatty acid beta-oxidation"/>
    <property type="evidence" value="ECO:0007669"/>
    <property type="project" value="UniProtKB-UniPathway"/>
</dbReference>
<dbReference type="Pfam" id="PF00725">
    <property type="entry name" value="3HCDH"/>
    <property type="match status" value="2"/>
</dbReference>
<evidence type="ECO:0000256" key="12">
    <source>
        <dbReference type="ARBA" id="ARBA00023235"/>
    </source>
</evidence>
<dbReference type="InterPro" id="IPR014748">
    <property type="entry name" value="Enoyl-CoA_hydra_C"/>
</dbReference>
<evidence type="ECO:0000256" key="7">
    <source>
        <dbReference type="ARBA" id="ARBA00022963"/>
    </source>
</evidence>
<dbReference type="SUPFAM" id="SSF48179">
    <property type="entry name" value="6-phosphogluconate dehydrogenase C-terminal domain-like"/>
    <property type="match status" value="2"/>
</dbReference>
<dbReference type="PANTHER" id="PTHR23309">
    <property type="entry name" value="3-HYDROXYACYL-COA DEHYROGENASE"/>
    <property type="match status" value="1"/>
</dbReference>
<evidence type="ECO:0000256" key="10">
    <source>
        <dbReference type="ARBA" id="ARBA00023098"/>
    </source>
</evidence>
<dbReference type="Gene3D" id="1.10.12.10">
    <property type="entry name" value="Lyase 2-enoyl-coa Hydratase, Chain A, domain 2"/>
    <property type="match status" value="1"/>
</dbReference>
<dbReference type="InterPro" id="IPR001753">
    <property type="entry name" value="Enoyl-CoA_hydra/iso"/>
</dbReference>
<evidence type="ECO:0000256" key="14">
    <source>
        <dbReference type="ARBA" id="ARBA00023268"/>
    </source>
</evidence>
<keyword evidence="6" id="KW-0276">Fatty acid metabolism</keyword>
<accession>H5SR96</accession>
<evidence type="ECO:0000256" key="15">
    <source>
        <dbReference type="ARBA" id="ARBA00049556"/>
    </source>
</evidence>
<dbReference type="FunFam" id="1.10.12.10:FF:000001">
    <property type="entry name" value="Probable enoyl-CoA hydratase, mitochondrial"/>
    <property type="match status" value="1"/>
</dbReference>
<keyword evidence="7" id="KW-0442">Lipid degradation</keyword>
<dbReference type="GO" id="GO:0016853">
    <property type="term" value="F:isomerase activity"/>
    <property type="evidence" value="ECO:0007669"/>
    <property type="project" value="UniProtKB-KW"/>
</dbReference>
<dbReference type="AlphaFoldDB" id="H5SR96"/>
<evidence type="ECO:0000256" key="4">
    <source>
        <dbReference type="ARBA" id="ARBA00008750"/>
    </source>
</evidence>
<comment type="subunit">
    <text evidence="5">Monomer.</text>
</comment>
<keyword evidence="12" id="KW-0413">Isomerase</keyword>
<dbReference type="FunFam" id="3.40.50.720:FF:000009">
    <property type="entry name" value="Fatty oxidation complex, alpha subunit"/>
    <property type="match status" value="1"/>
</dbReference>
<keyword evidence="8" id="KW-0560">Oxidoreductase</keyword>
<dbReference type="UniPathway" id="UPA00659"/>
<evidence type="ECO:0000256" key="16">
    <source>
        <dbReference type="RuleBase" id="RU003707"/>
    </source>
</evidence>
<dbReference type="InterPro" id="IPR036291">
    <property type="entry name" value="NAD(P)-bd_dom_sf"/>
</dbReference>
<evidence type="ECO:0000256" key="13">
    <source>
        <dbReference type="ARBA" id="ARBA00023239"/>
    </source>
</evidence>
<keyword evidence="11" id="KW-0576">Peroxisome</keyword>
<dbReference type="Pfam" id="PF00378">
    <property type="entry name" value="ECH_1"/>
    <property type="match status" value="1"/>
</dbReference>
<evidence type="ECO:0000256" key="8">
    <source>
        <dbReference type="ARBA" id="ARBA00023002"/>
    </source>
</evidence>
<feature type="domain" description="3-hydroxyacyl-CoA dehydrogenase C-terminal" evidence="17">
    <location>
        <begin position="303"/>
        <end position="391"/>
    </location>
</feature>
<feature type="domain" description="3-hydroxyacyl-CoA dehydrogenase NAD binding" evidence="18">
    <location>
        <begin position="8"/>
        <end position="188"/>
    </location>
</feature>
<dbReference type="SUPFAM" id="SSF52096">
    <property type="entry name" value="ClpP/crotonase"/>
    <property type="match status" value="1"/>
</dbReference>
<comment type="subcellular location">
    <subcellularLocation>
        <location evidence="1">Peroxisome</location>
    </subcellularLocation>
</comment>
<dbReference type="CDD" id="cd06558">
    <property type="entry name" value="crotonase-like"/>
    <property type="match status" value="1"/>
</dbReference>
<dbReference type="Pfam" id="PF02737">
    <property type="entry name" value="3HCDH_N"/>
    <property type="match status" value="1"/>
</dbReference>
<comment type="pathway">
    <text evidence="2">Lipid metabolism; fatty acid beta-oxidation.</text>
</comment>
<reference evidence="19" key="2">
    <citation type="journal article" date="2012" name="PLoS ONE">
        <title>A Deeply Branching Thermophilic Bacterium with an Ancient Acetyl-CoA Pathway Dominates a Subsurface Ecosystem.</title>
        <authorList>
            <person name="Takami H."/>
            <person name="Noguchi H."/>
            <person name="Takaki Y."/>
            <person name="Uchiyama I."/>
            <person name="Toyoda A."/>
            <person name="Nishi S."/>
            <person name="Chee G.-J."/>
            <person name="Arai W."/>
            <person name="Nunoura T."/>
            <person name="Itoh T."/>
            <person name="Hattori M."/>
            <person name="Takai K."/>
        </authorList>
    </citation>
    <scope>NUCLEOTIDE SEQUENCE</scope>
</reference>
<dbReference type="InterPro" id="IPR006176">
    <property type="entry name" value="3-OHacyl-CoA_DH_NAD-bd"/>
</dbReference>
<dbReference type="PANTHER" id="PTHR23309:SF49">
    <property type="entry name" value="PEROXISOMAL BIFUNCTIONAL ENZYME"/>
    <property type="match status" value="1"/>
</dbReference>